<evidence type="ECO:0000313" key="4">
    <source>
        <dbReference type="Proteomes" id="UP000309872"/>
    </source>
</evidence>
<gene>
    <name evidence="3" type="ORF">FAZ19_13595</name>
</gene>
<name>A0A4U0GYF1_9SPHI</name>
<accession>A0A4U0GYF1</accession>
<dbReference type="Pfam" id="PF03807">
    <property type="entry name" value="F420_oxidored"/>
    <property type="match status" value="1"/>
</dbReference>
<dbReference type="Gene3D" id="3.40.50.720">
    <property type="entry name" value="NAD(P)-binding Rossmann-like Domain"/>
    <property type="match status" value="1"/>
</dbReference>
<dbReference type="SUPFAM" id="SSF51735">
    <property type="entry name" value="NAD(P)-binding Rossmann-fold domains"/>
    <property type="match status" value="1"/>
</dbReference>
<reference evidence="3 4" key="1">
    <citation type="submission" date="2019-04" db="EMBL/GenBank/DDBJ databases">
        <title>Sphingobacterium olei sp. nov., isolated from oil-contaminated soil.</title>
        <authorList>
            <person name="Liu B."/>
        </authorList>
    </citation>
    <scope>NUCLEOTIDE SEQUENCE [LARGE SCALE GENOMIC DNA]</scope>
    <source>
        <strain evidence="3 4">Y3L14</strain>
    </source>
</reference>
<protein>
    <submittedName>
        <fullName evidence="3">DUF2520 domain-containing protein</fullName>
    </submittedName>
</protein>
<proteinExistence type="predicted"/>
<dbReference type="Gene3D" id="1.10.1040.20">
    <property type="entry name" value="ProC-like, C-terminal domain"/>
    <property type="match status" value="1"/>
</dbReference>
<dbReference type="PANTHER" id="PTHR40459">
    <property type="entry name" value="CONSERVED HYPOTHETICAL ALANINE AND LEUCINE RICH PROTEIN"/>
    <property type="match status" value="1"/>
</dbReference>
<dbReference type="InterPro" id="IPR037108">
    <property type="entry name" value="TM1727-like_C_sf"/>
</dbReference>
<feature type="domain" description="Pyrroline-5-carboxylate reductase catalytic N-terminal" evidence="1">
    <location>
        <begin position="3"/>
        <end position="87"/>
    </location>
</feature>
<sequence>MNIVIIGSGNIATHYAKAFQQLGNQISEVYSKTSANANALAEVVSAQSVDDLSQISEEADLYIIAVSDQAIEPVVNKLPSRLEGTVVHTSGATPLEMLHRFKKHGVIYPPQSLSKDIETDLSTIPFAVEANTPEVEQKLLEIAQAISPKSFLCNSQQRMALHVAAVFVNNFSNALYQVAFDLLERENLDFELIRPIILETANKVRYQEPSAVQTGPAIRGDKQTLDSHLEFLSHDEHLAQIYQNLTALIIKTR</sequence>
<evidence type="ECO:0000313" key="3">
    <source>
        <dbReference type="EMBL" id="TJY64241.1"/>
    </source>
</evidence>
<dbReference type="AlphaFoldDB" id="A0A4U0GYF1"/>
<dbReference type="RefSeq" id="WP_136821301.1">
    <property type="nucleotide sequence ID" value="NZ_BMJX01000004.1"/>
</dbReference>
<evidence type="ECO:0000259" key="1">
    <source>
        <dbReference type="Pfam" id="PF03807"/>
    </source>
</evidence>
<dbReference type="EMBL" id="SUKA01000004">
    <property type="protein sequence ID" value="TJY64241.1"/>
    <property type="molecule type" value="Genomic_DNA"/>
</dbReference>
<dbReference type="SUPFAM" id="SSF48179">
    <property type="entry name" value="6-phosphogluconate dehydrogenase C-terminal domain-like"/>
    <property type="match status" value="1"/>
</dbReference>
<comment type="caution">
    <text evidence="3">The sequence shown here is derived from an EMBL/GenBank/DDBJ whole genome shotgun (WGS) entry which is preliminary data.</text>
</comment>
<keyword evidence="4" id="KW-1185">Reference proteome</keyword>
<dbReference type="InterPro" id="IPR036291">
    <property type="entry name" value="NAD(P)-bd_dom_sf"/>
</dbReference>
<dbReference type="Proteomes" id="UP000309872">
    <property type="component" value="Unassembled WGS sequence"/>
</dbReference>
<dbReference type="Pfam" id="PF10728">
    <property type="entry name" value="DUF2520"/>
    <property type="match status" value="1"/>
</dbReference>
<dbReference type="OrthoDB" id="9810755at2"/>
<organism evidence="3 4">
    <name type="scientific">Sphingobacterium alkalisoli</name>
    <dbReference type="NCBI Taxonomy" id="1874115"/>
    <lineage>
        <taxon>Bacteria</taxon>
        <taxon>Pseudomonadati</taxon>
        <taxon>Bacteroidota</taxon>
        <taxon>Sphingobacteriia</taxon>
        <taxon>Sphingobacteriales</taxon>
        <taxon>Sphingobacteriaceae</taxon>
        <taxon>Sphingobacterium</taxon>
    </lineage>
</organism>
<dbReference type="PANTHER" id="PTHR40459:SF1">
    <property type="entry name" value="CONSERVED HYPOTHETICAL ALANINE AND LEUCINE RICH PROTEIN"/>
    <property type="match status" value="1"/>
</dbReference>
<dbReference type="InterPro" id="IPR018931">
    <property type="entry name" value="DUF2520"/>
</dbReference>
<evidence type="ECO:0000259" key="2">
    <source>
        <dbReference type="Pfam" id="PF10728"/>
    </source>
</evidence>
<dbReference type="InterPro" id="IPR028939">
    <property type="entry name" value="P5C_Rdtase_cat_N"/>
</dbReference>
<dbReference type="InterPro" id="IPR008927">
    <property type="entry name" value="6-PGluconate_DH-like_C_sf"/>
</dbReference>
<feature type="domain" description="DUF2520" evidence="2">
    <location>
        <begin position="124"/>
        <end position="247"/>
    </location>
</feature>